<dbReference type="eggNOG" id="COG0318">
    <property type="taxonomic scope" value="Bacteria"/>
</dbReference>
<comment type="similarity">
    <text evidence="1">Belongs to the ATP-dependent AMP-binding enzyme family.</text>
</comment>
<dbReference type="PANTHER" id="PTHR43201">
    <property type="entry name" value="ACYL-COA SYNTHETASE"/>
    <property type="match status" value="1"/>
</dbReference>
<keyword evidence="5" id="KW-1185">Reference proteome</keyword>
<gene>
    <name evidence="4" type="primary">menE</name>
    <name evidence="4" type="ordered locus">Pro_0199</name>
</gene>
<dbReference type="PATRIC" id="fig|167539.5.peg.206"/>
<dbReference type="RefSeq" id="WP_011124354.1">
    <property type="nucleotide sequence ID" value="NC_005042.1"/>
</dbReference>
<dbReference type="HOGENOM" id="CLU_056736_0_0_3"/>
<organism evidence="4 5">
    <name type="scientific">Prochlorococcus marinus (strain SARG / CCMP1375 / SS120)</name>
    <dbReference type="NCBI Taxonomy" id="167539"/>
    <lineage>
        <taxon>Bacteria</taxon>
        <taxon>Bacillati</taxon>
        <taxon>Cyanobacteriota</taxon>
        <taxon>Cyanophyceae</taxon>
        <taxon>Synechococcales</taxon>
        <taxon>Prochlorococcaceae</taxon>
        <taxon>Prochlorococcus</taxon>
    </lineage>
</organism>
<feature type="domain" description="AMP-dependent synthetase/ligase" evidence="3">
    <location>
        <begin position="58"/>
        <end position="240"/>
    </location>
</feature>
<dbReference type="SUPFAM" id="SSF56801">
    <property type="entry name" value="Acetyl-CoA synthetase-like"/>
    <property type="match status" value="1"/>
</dbReference>
<dbReference type="Pfam" id="PF00501">
    <property type="entry name" value="AMP-binding"/>
    <property type="match status" value="1"/>
</dbReference>
<dbReference type="EMBL" id="AE017126">
    <property type="protein sequence ID" value="AAP99245.1"/>
    <property type="molecule type" value="Genomic_DNA"/>
</dbReference>
<protein>
    <submittedName>
        <fullName evidence="4">O-succinylbenzoate-CoA ligase</fullName>
    </submittedName>
</protein>
<sequence length="415" mass="46350">MSNLFSIICNDHNHEECANRVADEFEKGSWVILKTKNQSEQFISSELPPGPGIIIRGGGSTGSYQQCLHHVSHLNQSAIATSQWLKGQGLNPVDCQILNALPLHHVSGLLPWWRSRCWGAKHIWIEAKTMHNPSQLEEKCNSLKGHHQAIRITSLVPTQLTRLIKSPAGVRWLQSCSIIWVGGAPISKALAKASRALNLRLAPCYGTTETTAMVTIQTPEDFLTGQNSSGEPLNDIELRLGTGNTLQIRTQRLAKCIKADGTISSIANEEGWWESGDVAELLIQNHVQQLKIIGRQDTAINSGGEIIFPEKLQVRLLDAAIKRKIAIEAILLTTIKDEEWGERLIALVRLKNSQNDHDLKKSFASLKQIVKEWSSIERPSAWYHCPALSTNILGKWEINKWKSWVIKLNRTNTSM</sequence>
<dbReference type="InterPro" id="IPR042099">
    <property type="entry name" value="ANL_N_sf"/>
</dbReference>
<dbReference type="Gene3D" id="3.30.300.30">
    <property type="match status" value="1"/>
</dbReference>
<proteinExistence type="inferred from homology"/>
<dbReference type="InterPro" id="IPR045851">
    <property type="entry name" value="AMP-bd_C_sf"/>
</dbReference>
<dbReference type="Gene3D" id="3.40.50.12780">
    <property type="entry name" value="N-terminal domain of ligase-like"/>
    <property type="match status" value="1"/>
</dbReference>
<dbReference type="KEGG" id="pma:Pro_0199"/>
<dbReference type="EnsemblBacteria" id="AAP99245">
    <property type="protein sequence ID" value="AAP99245"/>
    <property type="gene ID" value="Pro_0199"/>
</dbReference>
<name>Q7VE15_PROMA</name>
<dbReference type="Proteomes" id="UP000001420">
    <property type="component" value="Chromosome"/>
</dbReference>
<dbReference type="GO" id="GO:0006631">
    <property type="term" value="P:fatty acid metabolic process"/>
    <property type="evidence" value="ECO:0007669"/>
    <property type="project" value="TreeGrafter"/>
</dbReference>
<keyword evidence="2 4" id="KW-0436">Ligase</keyword>
<evidence type="ECO:0000256" key="1">
    <source>
        <dbReference type="ARBA" id="ARBA00006432"/>
    </source>
</evidence>
<accession>Q7VE15</accession>
<dbReference type="InterPro" id="IPR000873">
    <property type="entry name" value="AMP-dep_synth/lig_dom"/>
</dbReference>
<reference evidence="4 5" key="1">
    <citation type="journal article" date="2003" name="Proc. Natl. Acad. Sci. U.S.A.">
        <title>Genome sequence of the cyanobacterium Prochlorococcus marinus SS120, a nearly minimal oxyphototrophic genome.</title>
        <authorList>
            <person name="Dufresne A."/>
            <person name="Salanoubat M."/>
            <person name="Partensky F."/>
            <person name="Artiguenave F."/>
            <person name="Axmann I.M."/>
            <person name="Barbe V."/>
            <person name="Duprat S."/>
            <person name="Galperin M.Y."/>
            <person name="Koonin E.V."/>
            <person name="Le Gall F."/>
            <person name="Makarova K.S."/>
            <person name="Ostrowski M."/>
            <person name="Oztas S."/>
            <person name="Robert C."/>
            <person name="Rogozin I.B."/>
            <person name="Scanlan D.J."/>
            <person name="Tandeau de Marsac N."/>
            <person name="Weissenbach J."/>
            <person name="Wincker P."/>
            <person name="Wolf Y.I."/>
            <person name="Hess W.R."/>
        </authorList>
    </citation>
    <scope>NUCLEOTIDE SEQUENCE [LARGE SCALE GENOMIC DNA]</scope>
    <source>
        <strain evidence="5">SARG / CCMP1375 / SS120</strain>
    </source>
</reference>
<dbReference type="STRING" id="167539.Pro_0199"/>
<dbReference type="GO" id="GO:0031956">
    <property type="term" value="F:medium-chain fatty acid-CoA ligase activity"/>
    <property type="evidence" value="ECO:0007669"/>
    <property type="project" value="TreeGrafter"/>
</dbReference>
<evidence type="ECO:0000313" key="4">
    <source>
        <dbReference type="EMBL" id="AAP99245.1"/>
    </source>
</evidence>
<evidence type="ECO:0000259" key="3">
    <source>
        <dbReference type="Pfam" id="PF00501"/>
    </source>
</evidence>
<evidence type="ECO:0000313" key="5">
    <source>
        <dbReference type="Proteomes" id="UP000001420"/>
    </source>
</evidence>
<dbReference type="OrthoDB" id="9765680at2"/>
<evidence type="ECO:0000256" key="2">
    <source>
        <dbReference type="ARBA" id="ARBA00022598"/>
    </source>
</evidence>
<dbReference type="PANTHER" id="PTHR43201:SF5">
    <property type="entry name" value="MEDIUM-CHAIN ACYL-COA LIGASE ACSF2, MITOCHONDRIAL"/>
    <property type="match status" value="1"/>
</dbReference>
<dbReference type="AlphaFoldDB" id="Q7VE15"/>